<proteinExistence type="predicted"/>
<keyword evidence="2" id="KW-0547">Nucleotide-binding</keyword>
<dbReference type="GO" id="GO:0140359">
    <property type="term" value="F:ABC-type transporter activity"/>
    <property type="evidence" value="ECO:0007669"/>
    <property type="project" value="UniProtKB-ARBA"/>
</dbReference>
<evidence type="ECO:0000259" key="4">
    <source>
        <dbReference type="PROSITE" id="PS50893"/>
    </source>
</evidence>
<sequence length="363" mass="41855">MSIILKKVSKNFIDSKKKINYAVDNIEMNIKKGSLVTILGPSGCGKSTTLFMIAGLTSVSSGKIFFDEKDVTNLSPEKRGVGLVFQNYSLYPHMTARQNIMFPLENLKKTKDYIKQKIQEISKLLKIEEQLDKKPSELSGGQQQRIAIARALVKEPEVLLMDEPFSNLDVKFRLIMREEIRRIQRKTGITIILVTHDQEEAMSISDEIYLINQGQIQQKGIPQEVYMQPKNLFVAEFLGIPAISVFDGEINNGQVKIGEAVIFNVPELKKIKQEVYIGIRPEGYNLNSKGILEIRVLYFENIGRELILLAFHNKCLKQTFRIIFYKIKKEFLNFNTNQKNFLRFDIKKEKCFIFDKNNGQRIF</sequence>
<keyword evidence="1" id="KW-0813">Transport</keyword>
<evidence type="ECO:0000313" key="5">
    <source>
        <dbReference type="EMBL" id="CAP18346.1"/>
    </source>
</evidence>
<dbReference type="InterPro" id="IPR047641">
    <property type="entry name" value="ABC_transpr_MalK/UgpC-like"/>
</dbReference>
<evidence type="ECO:0000313" key="6">
    <source>
        <dbReference type="Proteomes" id="UP000002020"/>
    </source>
</evidence>
<name>B3R0I2_PHYMT</name>
<dbReference type="Gene3D" id="2.40.50.140">
    <property type="entry name" value="Nucleic acid-binding proteins"/>
    <property type="match status" value="1"/>
</dbReference>
<dbReference type="InterPro" id="IPR012340">
    <property type="entry name" value="NA-bd_OB-fold"/>
</dbReference>
<dbReference type="SUPFAM" id="SSF50331">
    <property type="entry name" value="MOP-like"/>
    <property type="match status" value="1"/>
</dbReference>
<evidence type="ECO:0000256" key="3">
    <source>
        <dbReference type="ARBA" id="ARBA00022840"/>
    </source>
</evidence>
<accession>B3R0I2</accession>
<dbReference type="PROSITE" id="PS50893">
    <property type="entry name" value="ABC_TRANSPORTER_2"/>
    <property type="match status" value="1"/>
</dbReference>
<keyword evidence="5" id="KW-0762">Sugar transport</keyword>
<dbReference type="FunFam" id="3.40.50.300:FF:000042">
    <property type="entry name" value="Maltose/maltodextrin ABC transporter, ATP-binding protein"/>
    <property type="match status" value="1"/>
</dbReference>
<keyword evidence="3" id="KW-0067">ATP-binding</keyword>
<keyword evidence="6" id="KW-1185">Reference proteome</keyword>
<dbReference type="GO" id="GO:0005524">
    <property type="term" value="F:ATP binding"/>
    <property type="evidence" value="ECO:0007669"/>
    <property type="project" value="UniProtKB-KW"/>
</dbReference>
<organism evidence="6">
    <name type="scientific">Phytoplasma mali (strain AT)</name>
    <dbReference type="NCBI Taxonomy" id="482235"/>
    <lineage>
        <taxon>Bacteria</taxon>
        <taxon>Bacillati</taxon>
        <taxon>Mycoplasmatota</taxon>
        <taxon>Mollicutes</taxon>
        <taxon>Acholeplasmatales</taxon>
        <taxon>Acholeplasmataceae</taxon>
        <taxon>Candidatus Phytoplasma</taxon>
        <taxon>16SrX (Apple proliferation group)</taxon>
    </lineage>
</organism>
<dbReference type="InterPro" id="IPR003439">
    <property type="entry name" value="ABC_transporter-like_ATP-bd"/>
</dbReference>
<dbReference type="InterPro" id="IPR003593">
    <property type="entry name" value="AAA+_ATPase"/>
</dbReference>
<dbReference type="Gene3D" id="2.40.50.100">
    <property type="match status" value="1"/>
</dbReference>
<dbReference type="EMBL" id="CU469464">
    <property type="protein sequence ID" value="CAP18346.1"/>
    <property type="molecule type" value="Genomic_DNA"/>
</dbReference>
<evidence type="ECO:0000256" key="2">
    <source>
        <dbReference type="ARBA" id="ARBA00022741"/>
    </source>
</evidence>
<dbReference type="KEGG" id="pml:ATP_00159"/>
<feature type="domain" description="ABC transporter" evidence="4">
    <location>
        <begin position="3"/>
        <end position="238"/>
    </location>
</feature>
<dbReference type="PANTHER" id="PTHR43875:SF1">
    <property type="entry name" value="OSMOPROTECTIVE COMPOUNDS UPTAKE ATP-BINDING PROTEIN GGTA"/>
    <property type="match status" value="1"/>
</dbReference>
<evidence type="ECO:0000256" key="1">
    <source>
        <dbReference type="ARBA" id="ARBA00022448"/>
    </source>
</evidence>
<dbReference type="InterPro" id="IPR008995">
    <property type="entry name" value="Mo/tungstate-bd_C_term_dom"/>
</dbReference>
<dbReference type="AlphaFoldDB" id="B3R0I2"/>
<dbReference type="InterPro" id="IPR027417">
    <property type="entry name" value="P-loop_NTPase"/>
</dbReference>
<dbReference type="eggNOG" id="COG3842">
    <property type="taxonomic scope" value="Bacteria"/>
</dbReference>
<dbReference type="SMART" id="SM00382">
    <property type="entry name" value="AAA"/>
    <property type="match status" value="1"/>
</dbReference>
<gene>
    <name evidence="5" type="primary">malK</name>
    <name evidence="5" type="ordered locus">ATP_00159</name>
</gene>
<dbReference type="Proteomes" id="UP000002020">
    <property type="component" value="Chromosome"/>
</dbReference>
<dbReference type="SUPFAM" id="SSF52540">
    <property type="entry name" value="P-loop containing nucleoside triphosphate hydrolases"/>
    <property type="match status" value="1"/>
</dbReference>
<protein>
    <submittedName>
        <fullName evidence="5">ABC-type sugar transport system (Probably encoding FT maltose/maltodextrin transporter subunit, also similar to UgpC), ATPase component</fullName>
    </submittedName>
</protein>
<dbReference type="InterPro" id="IPR017871">
    <property type="entry name" value="ABC_transporter-like_CS"/>
</dbReference>
<dbReference type="Pfam" id="PF00005">
    <property type="entry name" value="ABC_tran"/>
    <property type="match status" value="1"/>
</dbReference>
<reference evidence="5 6" key="1">
    <citation type="journal article" date="2008" name="BMC Genomics">
        <title>The linear chromosome of the plant-pathogenic mycoplasma 'Candidatus Phytoplasma mali'.</title>
        <authorList>
            <person name="Kube M."/>
            <person name="Schneider B."/>
            <person name="Kuhl H."/>
            <person name="Dandekar T."/>
            <person name="Heitmann K."/>
            <person name="Migdoll A.M."/>
            <person name="Reinhardt R."/>
            <person name="Seemueller E."/>
        </authorList>
    </citation>
    <scope>NUCLEOTIDE SEQUENCE [LARGE SCALE GENOMIC DNA]</scope>
    <source>
        <strain evidence="5 6">AT</strain>
    </source>
</reference>
<dbReference type="PANTHER" id="PTHR43875">
    <property type="entry name" value="MALTODEXTRIN IMPORT ATP-BINDING PROTEIN MSMX"/>
    <property type="match status" value="1"/>
</dbReference>
<dbReference type="HOGENOM" id="CLU_000604_1_1_14"/>
<dbReference type="Gene3D" id="3.40.50.300">
    <property type="entry name" value="P-loop containing nucleotide triphosphate hydrolases"/>
    <property type="match status" value="1"/>
</dbReference>
<dbReference type="PROSITE" id="PS00211">
    <property type="entry name" value="ABC_TRANSPORTER_1"/>
    <property type="match status" value="1"/>
</dbReference>
<dbReference type="GO" id="GO:0016887">
    <property type="term" value="F:ATP hydrolysis activity"/>
    <property type="evidence" value="ECO:0007669"/>
    <property type="project" value="InterPro"/>
</dbReference>
<dbReference type="GO" id="GO:0055052">
    <property type="term" value="C:ATP-binding cassette (ABC) transporter complex, substrate-binding subunit-containing"/>
    <property type="evidence" value="ECO:0007669"/>
    <property type="project" value="TreeGrafter"/>
</dbReference>
<dbReference type="STRING" id="37692.ATP_00159"/>